<evidence type="ECO:0000256" key="2">
    <source>
        <dbReference type="ARBA" id="ARBA00022741"/>
    </source>
</evidence>
<evidence type="ECO:0000256" key="3">
    <source>
        <dbReference type="ARBA" id="ARBA00022777"/>
    </source>
</evidence>
<keyword evidence="1" id="KW-0808">Transferase</keyword>
<evidence type="ECO:0000313" key="9">
    <source>
        <dbReference type="Proteomes" id="UP000255283"/>
    </source>
</evidence>
<dbReference type="GO" id="GO:0006772">
    <property type="term" value="P:thiamine metabolic process"/>
    <property type="evidence" value="ECO:0007669"/>
    <property type="project" value="UniProtKB-UniRule"/>
</dbReference>
<dbReference type="CDD" id="cd07995">
    <property type="entry name" value="TPK"/>
    <property type="match status" value="1"/>
</dbReference>
<dbReference type="EMBL" id="UGTJ01000001">
    <property type="protein sequence ID" value="SUB78762.1"/>
    <property type="molecule type" value="Genomic_DNA"/>
</dbReference>
<proteinExistence type="predicted"/>
<gene>
    <name evidence="8" type="ORF">NCTC13063_00002</name>
</gene>
<dbReference type="Proteomes" id="UP000255283">
    <property type="component" value="Unassembled WGS sequence"/>
</dbReference>
<dbReference type="RefSeq" id="WP_115152907.1">
    <property type="nucleotide sequence ID" value="NZ_DBFWLE010000001.1"/>
</dbReference>
<organism evidence="8 9">
    <name type="scientific">Segatella buccae</name>
    <dbReference type="NCBI Taxonomy" id="28126"/>
    <lineage>
        <taxon>Bacteria</taxon>
        <taxon>Pseudomonadati</taxon>
        <taxon>Bacteroidota</taxon>
        <taxon>Bacteroidia</taxon>
        <taxon>Bacteroidales</taxon>
        <taxon>Prevotellaceae</taxon>
        <taxon>Segatella</taxon>
    </lineage>
</organism>
<dbReference type="NCBIfam" id="TIGR01378">
    <property type="entry name" value="thi_PPkinase"/>
    <property type="match status" value="1"/>
</dbReference>
<evidence type="ECO:0000256" key="1">
    <source>
        <dbReference type="ARBA" id="ARBA00022679"/>
    </source>
</evidence>
<dbReference type="GO" id="GO:0016301">
    <property type="term" value="F:kinase activity"/>
    <property type="evidence" value="ECO:0007669"/>
    <property type="project" value="UniProtKB-KW"/>
</dbReference>
<evidence type="ECO:0000259" key="6">
    <source>
        <dbReference type="Pfam" id="PF04263"/>
    </source>
</evidence>
<dbReference type="InterPro" id="IPR053149">
    <property type="entry name" value="TPK"/>
</dbReference>
<dbReference type="GO" id="GO:0005524">
    <property type="term" value="F:ATP binding"/>
    <property type="evidence" value="ECO:0007669"/>
    <property type="project" value="UniProtKB-KW"/>
</dbReference>
<reference evidence="8 9" key="1">
    <citation type="submission" date="2018-06" db="EMBL/GenBank/DDBJ databases">
        <authorList>
            <consortium name="Pathogen Informatics"/>
            <person name="Doyle S."/>
        </authorList>
    </citation>
    <scope>NUCLEOTIDE SEQUENCE [LARGE SCALE GENOMIC DNA]</scope>
    <source>
        <strain evidence="8 9">NCTC13063</strain>
    </source>
</reference>
<dbReference type="EC" id="2.7.6.2" evidence="5"/>
<dbReference type="AlphaFoldDB" id="A0AAQ1ZI68"/>
<comment type="caution">
    <text evidence="8">The sequence shown here is derived from an EMBL/GenBank/DDBJ whole genome shotgun (WGS) entry which is preliminary data.</text>
</comment>
<dbReference type="GO" id="GO:0004788">
    <property type="term" value="F:thiamine diphosphokinase activity"/>
    <property type="evidence" value="ECO:0007669"/>
    <property type="project" value="UniProtKB-UniRule"/>
</dbReference>
<keyword evidence="2" id="KW-0547">Nucleotide-binding</keyword>
<accession>A0AAQ1ZI68</accession>
<dbReference type="Gene3D" id="3.40.50.10240">
    <property type="entry name" value="Thiamin pyrophosphokinase, catalytic domain"/>
    <property type="match status" value="1"/>
</dbReference>
<name>A0AAQ1ZI68_9BACT</name>
<evidence type="ECO:0000313" key="8">
    <source>
        <dbReference type="EMBL" id="SUB78762.1"/>
    </source>
</evidence>
<dbReference type="GO" id="GO:0009229">
    <property type="term" value="P:thiamine diphosphate biosynthetic process"/>
    <property type="evidence" value="ECO:0007669"/>
    <property type="project" value="InterPro"/>
</dbReference>
<evidence type="ECO:0000256" key="5">
    <source>
        <dbReference type="NCBIfam" id="TIGR01378"/>
    </source>
</evidence>
<keyword evidence="3" id="KW-0418">Kinase</keyword>
<feature type="domain" description="Thiamin pyrophosphokinase-like substrate-binding" evidence="7">
    <location>
        <begin position="151"/>
        <end position="219"/>
    </location>
</feature>
<dbReference type="PANTHER" id="PTHR41299">
    <property type="entry name" value="THIAMINE PYROPHOSPHOKINASE"/>
    <property type="match status" value="1"/>
</dbReference>
<evidence type="ECO:0000259" key="7">
    <source>
        <dbReference type="Pfam" id="PF21275"/>
    </source>
</evidence>
<dbReference type="PANTHER" id="PTHR41299:SF1">
    <property type="entry name" value="THIAMINE PYROPHOSPHOKINASE"/>
    <property type="match status" value="1"/>
</dbReference>
<dbReference type="InterPro" id="IPR007371">
    <property type="entry name" value="TPK_catalytic"/>
</dbReference>
<protein>
    <recommendedName>
        <fullName evidence="5">Thiamine diphosphokinase</fullName>
        <ecNumber evidence="5">2.7.6.2</ecNumber>
    </recommendedName>
</protein>
<dbReference type="Pfam" id="PF21275">
    <property type="entry name" value="Thi_PPkinase_C"/>
    <property type="match status" value="1"/>
</dbReference>
<dbReference type="InterPro" id="IPR036759">
    <property type="entry name" value="TPK_catalytic_sf"/>
</dbReference>
<dbReference type="InterPro" id="IPR006282">
    <property type="entry name" value="Thi_PPkinase"/>
</dbReference>
<keyword evidence="4" id="KW-0067">ATP-binding</keyword>
<dbReference type="InterPro" id="IPR049442">
    <property type="entry name" value="Thi_PPkinase-like_C"/>
</dbReference>
<sequence>MPDNSNYFPLISEYSLFDAAILANGDYPTHAIPQTILHRTRPLVCCDGAGSEAISRGLMPTAIIGDGDSCPNDVKSAYAHLFHQVEEQDDNDLTKATRYTLERLLSTAHKAKIAYLATTGKREDHTLGNIALMVRYYRQYHIIPTLITDYGNFTIAQDTSLFETHPRQQISIFNLSCSSLSGEGLRWPPYPFQEYWQGTLNEALGDQVTIHANGLYMIFRNW</sequence>
<dbReference type="SUPFAM" id="SSF63999">
    <property type="entry name" value="Thiamin pyrophosphokinase, catalytic domain"/>
    <property type="match status" value="1"/>
</dbReference>
<feature type="domain" description="Thiamin pyrophosphokinase catalytic" evidence="6">
    <location>
        <begin position="38"/>
        <end position="139"/>
    </location>
</feature>
<dbReference type="Pfam" id="PF04263">
    <property type="entry name" value="TPK_catalytic"/>
    <property type="match status" value="1"/>
</dbReference>
<evidence type="ECO:0000256" key="4">
    <source>
        <dbReference type="ARBA" id="ARBA00022840"/>
    </source>
</evidence>